<dbReference type="GO" id="GO:0005737">
    <property type="term" value="C:cytoplasm"/>
    <property type="evidence" value="ECO:0007669"/>
    <property type="project" value="UniProtKB-UniRule"/>
</dbReference>
<evidence type="ECO:0000256" key="2">
    <source>
        <dbReference type="ARBA" id="ARBA00022618"/>
    </source>
</evidence>
<evidence type="ECO:0000256" key="6">
    <source>
        <dbReference type="HAMAP-Rule" id="MF_01802"/>
    </source>
</evidence>
<evidence type="ECO:0000256" key="1">
    <source>
        <dbReference type="ARBA" id="ARBA00022490"/>
    </source>
</evidence>
<sequence>MTDNLQDVISTKLAAAIANPLFPAVDSQLRAGRHIGQEYLDNYAFLGDFQAELDSFYRRYNVELIRAPEGFFYLRPKATTLISRSVLSELEMLVGKVLCYLYLSPERLAQQGIFSVQEVYDELLNLADEAKLLKAINLRASGSDLDKQKLAEKVRAAIGRLRRLGMLHTVGEQNSGKFTISESVFRFGAEVRTGDDPLEAQLRLIRDGEAATPQSLQAGKAAFNQETAVENDEDFDDSQDENEEGAE</sequence>
<dbReference type="NCBIfam" id="NF003602">
    <property type="entry name" value="PRK05256.1"/>
    <property type="match status" value="1"/>
</dbReference>
<gene>
    <name evidence="6" type="primary">mukE</name>
    <name evidence="8" type="ORF">EV692_0572</name>
</gene>
<dbReference type="Gene3D" id="1.10.10.2260">
    <property type="entry name" value="MukE-like family, C-terminal domain"/>
    <property type="match status" value="1"/>
</dbReference>
<dbReference type="InterPro" id="IPR042037">
    <property type="entry name" value="MukE_C"/>
</dbReference>
<keyword evidence="1 6" id="KW-0963">Cytoplasm</keyword>
<evidence type="ECO:0000313" key="9">
    <source>
        <dbReference type="Proteomes" id="UP000295496"/>
    </source>
</evidence>
<comment type="similarity">
    <text evidence="6">Belongs to the MukE family.</text>
</comment>
<dbReference type="HAMAP" id="MF_01802">
    <property type="entry name" value="MukE"/>
    <property type="match status" value="1"/>
</dbReference>
<dbReference type="GO" id="GO:0009295">
    <property type="term" value="C:nucleoid"/>
    <property type="evidence" value="ECO:0007669"/>
    <property type="project" value="UniProtKB-SubCell"/>
</dbReference>
<dbReference type="GO" id="GO:0051301">
    <property type="term" value="P:cell division"/>
    <property type="evidence" value="ECO:0007669"/>
    <property type="project" value="UniProtKB-KW"/>
</dbReference>
<feature type="compositionally biased region" description="Acidic residues" evidence="7">
    <location>
        <begin position="229"/>
        <end position="247"/>
    </location>
</feature>
<comment type="function">
    <text evidence="6">Involved in chromosome condensation, segregation and cell cycle progression. May participate in facilitating chromosome segregation by condensation DNA from both sides of a centrally located replisome during cell division. Probably acts via its interaction with MukB and MukF.</text>
</comment>
<dbReference type="Gene3D" id="1.10.10.2250">
    <property type="match status" value="1"/>
</dbReference>
<comment type="subcellular location">
    <subcellularLocation>
        <location evidence="6">Cytoplasm</location>
        <location evidence="6">Nucleoid</location>
    </subcellularLocation>
    <text evidence="6">Restricted to the nucleoid region.</text>
</comment>
<name>A0A4R1L0A5_9PAST</name>
<dbReference type="RefSeq" id="WP_132300377.1">
    <property type="nucleotide sequence ID" value="NZ_CP170642.1"/>
</dbReference>
<evidence type="ECO:0000256" key="5">
    <source>
        <dbReference type="ARBA" id="ARBA00023306"/>
    </source>
</evidence>
<dbReference type="Pfam" id="PF04288">
    <property type="entry name" value="MukE"/>
    <property type="match status" value="1"/>
</dbReference>
<dbReference type="InterPro" id="IPR042038">
    <property type="entry name" value="MukE_N"/>
</dbReference>
<keyword evidence="4 6" id="KW-0226">DNA condensation</keyword>
<organism evidence="8 9">
    <name type="scientific">Lonepinella koalarum</name>
    <dbReference type="NCBI Taxonomy" id="53417"/>
    <lineage>
        <taxon>Bacteria</taxon>
        <taxon>Pseudomonadati</taxon>
        <taxon>Pseudomonadota</taxon>
        <taxon>Gammaproteobacteria</taxon>
        <taxon>Pasteurellales</taxon>
        <taxon>Pasteurellaceae</taxon>
        <taxon>Lonepinella</taxon>
    </lineage>
</organism>
<keyword evidence="5 6" id="KW-0131">Cell cycle</keyword>
<evidence type="ECO:0000256" key="3">
    <source>
        <dbReference type="ARBA" id="ARBA00022829"/>
    </source>
</evidence>
<keyword evidence="3 6" id="KW-0159">Chromosome partition</keyword>
<reference evidence="8 9" key="1">
    <citation type="submission" date="2019-03" db="EMBL/GenBank/DDBJ databases">
        <title>Genomic Encyclopedia of Type Strains, Phase IV (KMG-IV): sequencing the most valuable type-strain genomes for metagenomic binning, comparative biology and taxonomic classification.</title>
        <authorList>
            <person name="Goeker M."/>
        </authorList>
    </citation>
    <scope>NUCLEOTIDE SEQUENCE [LARGE SCALE GENOMIC DNA]</scope>
    <source>
        <strain evidence="8 9">DSM 10053</strain>
    </source>
</reference>
<proteinExistence type="inferred from homology"/>
<evidence type="ECO:0000256" key="7">
    <source>
        <dbReference type="SAM" id="MobiDB-lite"/>
    </source>
</evidence>
<keyword evidence="2 6" id="KW-0132">Cell division</keyword>
<dbReference type="Proteomes" id="UP000295496">
    <property type="component" value="Unassembled WGS sequence"/>
</dbReference>
<comment type="caution">
    <text evidence="8">The sequence shown here is derived from an EMBL/GenBank/DDBJ whole genome shotgun (WGS) entry which is preliminary data.</text>
</comment>
<evidence type="ECO:0000256" key="4">
    <source>
        <dbReference type="ARBA" id="ARBA00023067"/>
    </source>
</evidence>
<dbReference type="GO" id="GO:0007059">
    <property type="term" value="P:chromosome segregation"/>
    <property type="evidence" value="ECO:0007669"/>
    <property type="project" value="UniProtKB-UniRule"/>
</dbReference>
<protein>
    <recommendedName>
        <fullName evidence="6">Chromosome partition protein MukE</fullName>
    </recommendedName>
</protein>
<dbReference type="GO" id="GO:0030261">
    <property type="term" value="P:chromosome condensation"/>
    <property type="evidence" value="ECO:0007669"/>
    <property type="project" value="UniProtKB-KW"/>
</dbReference>
<dbReference type="GO" id="GO:0006260">
    <property type="term" value="P:DNA replication"/>
    <property type="evidence" value="ECO:0007669"/>
    <property type="project" value="UniProtKB-UniRule"/>
</dbReference>
<accession>A0A4R1L0A5</accession>
<dbReference type="InterPro" id="IPR007385">
    <property type="entry name" value="Scp_MukE"/>
</dbReference>
<dbReference type="EMBL" id="SMGJ01000002">
    <property type="protein sequence ID" value="TCK70310.1"/>
    <property type="molecule type" value="Genomic_DNA"/>
</dbReference>
<comment type="subunit">
    <text evidence="6">Interacts, and probably forms a ternary complex, with MukF and MukB. The complex formation is stimulated by calcium or magnesium.</text>
</comment>
<keyword evidence="9" id="KW-1185">Reference proteome</keyword>
<feature type="region of interest" description="Disordered" evidence="7">
    <location>
        <begin position="214"/>
        <end position="247"/>
    </location>
</feature>
<evidence type="ECO:0000313" key="8">
    <source>
        <dbReference type="EMBL" id="TCK70310.1"/>
    </source>
</evidence>
<dbReference type="AlphaFoldDB" id="A0A4R1L0A5"/>